<keyword evidence="2" id="KW-0805">Transcription regulation</keyword>
<protein>
    <recommendedName>
        <fullName evidence="6">Pentatricopeptide repeat-containing protein</fullName>
    </recommendedName>
</protein>
<dbReference type="Pfam" id="PF01535">
    <property type="entry name" value="PPR"/>
    <property type="match status" value="1"/>
</dbReference>
<dbReference type="Proteomes" id="UP000541444">
    <property type="component" value="Unassembled WGS sequence"/>
</dbReference>
<sequence length="356" mass="40808">MGTYGVEAGEEHYTCMVDLLARSGKVKEAEEFLKKMPFEPTASAWGALLSGCWDTREIKLVLVGSSSTKKHRILQILLNVGNKRLREIVKKDPHQSDEFQRSPAEKTKFLLNMGFTKDSVEMEAMFKAVQGIGGELEERFDCYMNGLGYPISTLESFPAYITFALLRIKQRFSMLNWLKGKRKKNGVAEPKLHISTIIATSEKQFIETYVKCHPIGLEIWEKLKNRIDIDINTTKADKPTTKEDKPNFTQHGHGAKESIIWLLLTEERKELNAQKQENARMESDKQVNNNLLDYLCSLELDMVSELSRPSSLEVEEIIHQLVQNILQRFYKDDTAPDYLENQSILEGNIEENSRNT</sequence>
<dbReference type="InterPro" id="IPR002885">
    <property type="entry name" value="PPR_rpt"/>
</dbReference>
<organism evidence="4 5">
    <name type="scientific">Kingdonia uniflora</name>
    <dbReference type="NCBI Taxonomy" id="39325"/>
    <lineage>
        <taxon>Eukaryota</taxon>
        <taxon>Viridiplantae</taxon>
        <taxon>Streptophyta</taxon>
        <taxon>Embryophyta</taxon>
        <taxon>Tracheophyta</taxon>
        <taxon>Spermatophyta</taxon>
        <taxon>Magnoliopsida</taxon>
        <taxon>Ranunculales</taxon>
        <taxon>Circaeasteraceae</taxon>
        <taxon>Kingdonia</taxon>
    </lineage>
</organism>
<proteinExistence type="inferred from homology"/>
<keyword evidence="5" id="KW-1185">Reference proteome</keyword>
<dbReference type="GO" id="GO:0009451">
    <property type="term" value="P:RNA modification"/>
    <property type="evidence" value="ECO:0007669"/>
    <property type="project" value="InterPro"/>
</dbReference>
<keyword evidence="2" id="KW-0806">Transcription termination</keyword>
<dbReference type="GO" id="GO:0003723">
    <property type="term" value="F:RNA binding"/>
    <property type="evidence" value="ECO:0007669"/>
    <property type="project" value="InterPro"/>
</dbReference>
<dbReference type="GO" id="GO:0006353">
    <property type="term" value="P:DNA-templated transcription termination"/>
    <property type="evidence" value="ECO:0007669"/>
    <property type="project" value="UniProtKB-KW"/>
</dbReference>
<accession>A0A7J7MI39</accession>
<evidence type="ECO:0000256" key="1">
    <source>
        <dbReference type="ARBA" id="ARBA00007692"/>
    </source>
</evidence>
<dbReference type="PANTHER" id="PTHR47926">
    <property type="entry name" value="PENTATRICOPEPTIDE REPEAT-CONTAINING PROTEIN"/>
    <property type="match status" value="1"/>
</dbReference>
<gene>
    <name evidence="4" type="ORF">GIB67_028364</name>
</gene>
<dbReference type="Pfam" id="PF05542">
    <property type="entry name" value="DUF760"/>
    <property type="match status" value="1"/>
</dbReference>
<dbReference type="OrthoDB" id="764594at2759"/>
<dbReference type="InterPro" id="IPR038538">
    <property type="entry name" value="MTERF_sf"/>
</dbReference>
<comment type="caution">
    <text evidence="4">The sequence shown here is derived from an EMBL/GenBank/DDBJ whole genome shotgun (WGS) entry which is preliminary data.</text>
</comment>
<keyword evidence="3" id="KW-0809">Transit peptide</keyword>
<evidence type="ECO:0000256" key="3">
    <source>
        <dbReference type="ARBA" id="ARBA00022946"/>
    </source>
</evidence>
<keyword evidence="2" id="KW-0804">Transcription</keyword>
<dbReference type="InterPro" id="IPR008479">
    <property type="entry name" value="DUF760"/>
</dbReference>
<evidence type="ECO:0000313" key="4">
    <source>
        <dbReference type="EMBL" id="KAF6154472.1"/>
    </source>
</evidence>
<name>A0A7J7MI39_9MAGN</name>
<dbReference type="Gene3D" id="1.25.70.10">
    <property type="entry name" value="Transcription termination factor 3, mitochondrial"/>
    <property type="match status" value="1"/>
</dbReference>
<dbReference type="Pfam" id="PF02536">
    <property type="entry name" value="mTERF"/>
    <property type="match status" value="1"/>
</dbReference>
<reference evidence="4 5" key="1">
    <citation type="journal article" date="2020" name="IScience">
        <title>Genome Sequencing of the Endangered Kingdonia uniflora (Circaeasteraceae, Ranunculales) Reveals Potential Mechanisms of Evolutionary Specialization.</title>
        <authorList>
            <person name="Sun Y."/>
            <person name="Deng T."/>
            <person name="Zhang A."/>
            <person name="Moore M.J."/>
            <person name="Landis J.B."/>
            <person name="Lin N."/>
            <person name="Zhang H."/>
            <person name="Zhang X."/>
            <person name="Huang J."/>
            <person name="Zhang X."/>
            <person name="Sun H."/>
            <person name="Wang H."/>
        </authorList>
    </citation>
    <scope>NUCLEOTIDE SEQUENCE [LARGE SCALE GENOMIC DNA]</scope>
    <source>
        <strain evidence="4">TB1705</strain>
        <tissue evidence="4">Leaf</tissue>
    </source>
</reference>
<dbReference type="InterPro" id="IPR046960">
    <property type="entry name" value="PPR_At4g14850-like_plant"/>
</dbReference>
<comment type="similarity">
    <text evidence="1">Belongs to the mTERF family.</text>
</comment>
<evidence type="ECO:0000313" key="5">
    <source>
        <dbReference type="Proteomes" id="UP000541444"/>
    </source>
</evidence>
<evidence type="ECO:0008006" key="6">
    <source>
        <dbReference type="Google" id="ProtNLM"/>
    </source>
</evidence>
<dbReference type="EMBL" id="JACGCM010001497">
    <property type="protein sequence ID" value="KAF6154472.1"/>
    <property type="molecule type" value="Genomic_DNA"/>
</dbReference>
<evidence type="ECO:0000256" key="2">
    <source>
        <dbReference type="ARBA" id="ARBA00022472"/>
    </source>
</evidence>
<dbReference type="InterPro" id="IPR003690">
    <property type="entry name" value="MTERF"/>
</dbReference>
<dbReference type="AlphaFoldDB" id="A0A7J7MI39"/>